<dbReference type="Pfam" id="PF14238">
    <property type="entry name" value="DUF4340"/>
    <property type="match status" value="3"/>
</dbReference>
<dbReference type="HOGENOM" id="CLU_354473_0_0_0"/>
<feature type="domain" description="DUF4340" evidence="2">
    <location>
        <begin position="235"/>
        <end position="417"/>
    </location>
</feature>
<feature type="region of interest" description="Disordered" evidence="1">
    <location>
        <begin position="434"/>
        <end position="458"/>
    </location>
</feature>
<evidence type="ECO:0000256" key="1">
    <source>
        <dbReference type="SAM" id="MobiDB-lite"/>
    </source>
</evidence>
<dbReference type="EMBL" id="CP002353">
    <property type="protein sequence ID" value="ADV63578.1"/>
    <property type="molecule type" value="Genomic_DNA"/>
</dbReference>
<proteinExistence type="predicted"/>
<feature type="domain" description="DUF4340" evidence="2">
    <location>
        <begin position="78"/>
        <end position="207"/>
    </location>
</feature>
<dbReference type="KEGG" id="ipa:Isop_3013"/>
<reference key="1">
    <citation type="submission" date="2010-11" db="EMBL/GenBank/DDBJ databases">
        <title>The complete sequence of chromosome of Isophaera pallida ATCC 43644.</title>
        <authorList>
            <consortium name="US DOE Joint Genome Institute (JGI-PGF)"/>
            <person name="Lucas S."/>
            <person name="Copeland A."/>
            <person name="Lapidus A."/>
            <person name="Bruce D."/>
            <person name="Goodwin L."/>
            <person name="Pitluck S."/>
            <person name="Kyrpides N."/>
            <person name="Mavromatis K."/>
            <person name="Pagani I."/>
            <person name="Ivanova N."/>
            <person name="Saunders E."/>
            <person name="Brettin T."/>
            <person name="Detter J.C."/>
            <person name="Han C."/>
            <person name="Tapia R."/>
            <person name="Land M."/>
            <person name="Hauser L."/>
            <person name="Markowitz V."/>
            <person name="Cheng J.-F."/>
            <person name="Hugenholtz P."/>
            <person name="Woyke T."/>
            <person name="Wu D."/>
            <person name="Eisen J.A."/>
        </authorList>
    </citation>
    <scope>NUCLEOTIDE SEQUENCE</scope>
    <source>
        <strain>ATCC 43644</strain>
    </source>
</reference>
<evidence type="ECO:0000259" key="2">
    <source>
        <dbReference type="Pfam" id="PF14238"/>
    </source>
</evidence>
<name>E8R2T1_ISOPI</name>
<dbReference type="RefSeq" id="WP_013565866.1">
    <property type="nucleotide sequence ID" value="NC_014962.1"/>
</dbReference>
<dbReference type="AlphaFoldDB" id="E8R2T1"/>
<sequence length="825" mass="90651">MTSRPATLLLFVLFAAGLAATWYLEWSGTLTERQRRIRRDLAVPSLAEVALSEIDQVEIEDPVASQTLVLKREGDRVWVMDQPKRLLASAAAIEGLLLNLKRLRPLPGSGAIILGDSSRDAEFGLAPPARRVTLRIGRKVVTKLELGTEPTEGQLYLATDGVIRVVDSRFLAILLDPPSVWRERSLFQIATLDVIGVELNRADPDSATGRRRLALRRGPASNPTAVGGRLESNAWQVIEPRTFPADPRMVESLLADLASWTVPSNDETGFVADDVSDFAPYGLDDPEWIVTLVPQTGDPQTVALGSPVADARDTWFARRLGHDEVYRIRPGRLVETPLNPLDFRDRRLVRLDLRRVAVLEVDQPSLNRTFRLVRDAQGMRVLEPQPGRADADTVAKLLTTLQGLEAIRFNPPATNLDPHATAAISVRVWTLPDPAESSVSSSPPTPTPDPIAEAKLGRPTSPPALHLQVLGVDSLAKVSLVRLDDDPTTIALNDSWLNTLPNHLLFFHSRDLEPIDVTRLEMVEIESASGTITLKGEAGAIGWRRTRPLDALADLDALDGLFRFLNDLKADTLVSLEADEAELARYGLAPPQARVRWRGRGPLANGGLELGSPTGPDGVSRFARREGEQMVFTLKEASLAPLRAEFRDRDILSFDPVSLERISFQWTNRVWTLKRVPGNPAAESGWSLEEGDWPEGLNPVKLDDLVRQLSVLRAYRFARETGPFPDDFGLRQPALTIRLEFRRGAAARILKLGHSVEGLPNGRFGTTELGVSGVVFEVVSPLLNEFIVAGAPSQAASASSSRQTSNNPFPERLPDNVFQEPPPSR</sequence>
<dbReference type="InParanoid" id="E8R2T1"/>
<keyword evidence="4" id="KW-1185">Reference proteome</keyword>
<evidence type="ECO:0000313" key="4">
    <source>
        <dbReference type="Proteomes" id="UP000008631"/>
    </source>
</evidence>
<dbReference type="Proteomes" id="UP000008631">
    <property type="component" value="Chromosome"/>
</dbReference>
<dbReference type="STRING" id="575540.Isop_3013"/>
<reference evidence="3 4" key="2">
    <citation type="journal article" date="2011" name="Stand. Genomic Sci.">
        <title>Complete genome sequence of Isosphaera pallida type strain (IS1B).</title>
        <authorList>
            <consortium name="US DOE Joint Genome Institute (JGI-PGF)"/>
            <person name="Goker M."/>
            <person name="Cleland D."/>
            <person name="Saunders E."/>
            <person name="Lapidus A."/>
            <person name="Nolan M."/>
            <person name="Lucas S."/>
            <person name="Hammon N."/>
            <person name="Deshpande S."/>
            <person name="Cheng J.F."/>
            <person name="Tapia R."/>
            <person name="Han C."/>
            <person name="Goodwin L."/>
            <person name="Pitluck S."/>
            <person name="Liolios K."/>
            <person name="Pagani I."/>
            <person name="Ivanova N."/>
            <person name="Mavromatis K."/>
            <person name="Pati A."/>
            <person name="Chen A."/>
            <person name="Palaniappan K."/>
            <person name="Land M."/>
            <person name="Hauser L."/>
            <person name="Chang Y.J."/>
            <person name="Jeffries C.D."/>
            <person name="Detter J.C."/>
            <person name="Beck B."/>
            <person name="Woyke T."/>
            <person name="Bristow J."/>
            <person name="Eisen J.A."/>
            <person name="Markowitz V."/>
            <person name="Hugenholtz P."/>
            <person name="Kyrpides N.C."/>
            <person name="Klenk H.P."/>
        </authorList>
    </citation>
    <scope>NUCLEOTIDE SEQUENCE [LARGE SCALE GENOMIC DNA]</scope>
    <source>
        <strain evidence="4">ATCC 43644 / DSM 9630 / IS1B</strain>
    </source>
</reference>
<feature type="region of interest" description="Disordered" evidence="1">
    <location>
        <begin position="793"/>
        <end position="825"/>
    </location>
</feature>
<evidence type="ECO:0000313" key="3">
    <source>
        <dbReference type="EMBL" id="ADV63578.1"/>
    </source>
</evidence>
<organism evidence="3 4">
    <name type="scientific">Isosphaera pallida (strain ATCC 43644 / DSM 9630 / IS1B)</name>
    <dbReference type="NCBI Taxonomy" id="575540"/>
    <lineage>
        <taxon>Bacteria</taxon>
        <taxon>Pseudomonadati</taxon>
        <taxon>Planctomycetota</taxon>
        <taxon>Planctomycetia</taxon>
        <taxon>Isosphaerales</taxon>
        <taxon>Isosphaeraceae</taxon>
        <taxon>Isosphaera</taxon>
    </lineage>
</organism>
<feature type="domain" description="DUF4340" evidence="2">
    <location>
        <begin position="543"/>
        <end position="733"/>
    </location>
</feature>
<accession>E8R2T1</accession>
<dbReference type="eggNOG" id="ENOG5032VJ4">
    <property type="taxonomic scope" value="Bacteria"/>
</dbReference>
<dbReference type="OrthoDB" id="240578at2"/>
<gene>
    <name evidence="3" type="ordered locus">Isop_3013</name>
</gene>
<protein>
    <recommendedName>
        <fullName evidence="2">DUF4340 domain-containing protein</fullName>
    </recommendedName>
</protein>
<dbReference type="InterPro" id="IPR025641">
    <property type="entry name" value="DUF4340"/>
</dbReference>